<dbReference type="AlphaFoldDB" id="A0A0N7KU98"/>
<keyword evidence="2" id="KW-1185">Reference proteome</keyword>
<evidence type="ECO:0000313" key="1">
    <source>
        <dbReference type="EMBL" id="BAT17818.1"/>
    </source>
</evidence>
<reference evidence="1 2" key="2">
    <citation type="journal article" date="2013" name="Plant Cell Physiol.">
        <title>Rice Annotation Project Database (RAP-DB): an integrative and interactive database for rice genomics.</title>
        <authorList>
            <person name="Sakai H."/>
            <person name="Lee S.S."/>
            <person name="Tanaka T."/>
            <person name="Numa H."/>
            <person name="Kim J."/>
            <person name="Kawahara Y."/>
            <person name="Wakimoto H."/>
            <person name="Yang C.C."/>
            <person name="Iwamoto M."/>
            <person name="Abe T."/>
            <person name="Yamada Y."/>
            <person name="Muto A."/>
            <person name="Inokuchi H."/>
            <person name="Ikemura T."/>
            <person name="Matsumoto T."/>
            <person name="Sasaki T."/>
            <person name="Itoh T."/>
        </authorList>
    </citation>
    <scope>NUCLEOTIDE SEQUENCE [LARGE SCALE GENOMIC DNA]</scope>
    <source>
        <strain evidence="2">cv. Nipponbare</strain>
    </source>
</reference>
<name>A0A0N7KU98_ORYSJ</name>
<dbReference type="InParanoid" id="A0A0N7KU98"/>
<organism evidence="1 2">
    <name type="scientific">Oryza sativa subsp. japonica</name>
    <name type="common">Rice</name>
    <dbReference type="NCBI Taxonomy" id="39947"/>
    <lineage>
        <taxon>Eukaryota</taxon>
        <taxon>Viridiplantae</taxon>
        <taxon>Streptophyta</taxon>
        <taxon>Embryophyta</taxon>
        <taxon>Tracheophyta</taxon>
        <taxon>Spermatophyta</taxon>
        <taxon>Magnoliopsida</taxon>
        <taxon>Liliopsida</taxon>
        <taxon>Poales</taxon>
        <taxon>Poaceae</taxon>
        <taxon>BOP clade</taxon>
        <taxon>Oryzoideae</taxon>
        <taxon>Oryzeae</taxon>
        <taxon>Oryzinae</taxon>
        <taxon>Oryza</taxon>
        <taxon>Oryza sativa</taxon>
    </lineage>
</organism>
<accession>A0A0N7KU98</accession>
<reference evidence="1 2" key="3">
    <citation type="journal article" date="2013" name="Rice">
        <title>Improvement of the Oryza sativa Nipponbare reference genome using next generation sequence and optical map data.</title>
        <authorList>
            <person name="Kawahara Y."/>
            <person name="de la Bastide M."/>
            <person name="Hamilton J.P."/>
            <person name="Kanamori H."/>
            <person name="McCombie W.R."/>
            <person name="Ouyang S."/>
            <person name="Schwartz D.C."/>
            <person name="Tanaka T."/>
            <person name="Wu J."/>
            <person name="Zhou S."/>
            <person name="Childs K.L."/>
            <person name="Davidson R.M."/>
            <person name="Lin H."/>
            <person name="Quesada-Ocampo L."/>
            <person name="Vaillancourt B."/>
            <person name="Sakai H."/>
            <person name="Lee S.S."/>
            <person name="Kim J."/>
            <person name="Numa H."/>
            <person name="Itoh T."/>
            <person name="Buell C.R."/>
            <person name="Matsumoto T."/>
        </authorList>
    </citation>
    <scope>NUCLEOTIDE SEQUENCE [LARGE SCALE GENOMIC DNA]</scope>
    <source>
        <strain evidence="2">cv. Nipponbare</strain>
    </source>
</reference>
<proteinExistence type="predicted"/>
<protein>
    <submittedName>
        <fullName evidence="1">Os12g0581350 protein</fullName>
    </submittedName>
</protein>
<dbReference type="Proteomes" id="UP000059680">
    <property type="component" value="Chromosome 12"/>
</dbReference>
<reference evidence="2" key="1">
    <citation type="journal article" date="2005" name="Nature">
        <title>The map-based sequence of the rice genome.</title>
        <authorList>
            <consortium name="International rice genome sequencing project (IRGSP)"/>
            <person name="Matsumoto T."/>
            <person name="Wu J."/>
            <person name="Kanamori H."/>
            <person name="Katayose Y."/>
            <person name="Fujisawa M."/>
            <person name="Namiki N."/>
            <person name="Mizuno H."/>
            <person name="Yamamoto K."/>
            <person name="Antonio B.A."/>
            <person name="Baba T."/>
            <person name="Sakata K."/>
            <person name="Nagamura Y."/>
            <person name="Aoki H."/>
            <person name="Arikawa K."/>
            <person name="Arita K."/>
            <person name="Bito T."/>
            <person name="Chiden Y."/>
            <person name="Fujitsuka N."/>
            <person name="Fukunaka R."/>
            <person name="Hamada M."/>
            <person name="Harada C."/>
            <person name="Hayashi A."/>
            <person name="Hijishita S."/>
            <person name="Honda M."/>
            <person name="Hosokawa S."/>
            <person name="Ichikawa Y."/>
            <person name="Idonuma A."/>
            <person name="Iijima M."/>
            <person name="Ikeda M."/>
            <person name="Ikeno M."/>
            <person name="Ito K."/>
            <person name="Ito S."/>
            <person name="Ito T."/>
            <person name="Ito Y."/>
            <person name="Ito Y."/>
            <person name="Iwabuchi A."/>
            <person name="Kamiya K."/>
            <person name="Karasawa W."/>
            <person name="Kurita K."/>
            <person name="Katagiri S."/>
            <person name="Kikuta A."/>
            <person name="Kobayashi H."/>
            <person name="Kobayashi N."/>
            <person name="Machita K."/>
            <person name="Maehara T."/>
            <person name="Masukawa M."/>
            <person name="Mizubayashi T."/>
            <person name="Mukai Y."/>
            <person name="Nagasaki H."/>
            <person name="Nagata Y."/>
            <person name="Naito S."/>
            <person name="Nakashima M."/>
            <person name="Nakama Y."/>
            <person name="Nakamichi Y."/>
            <person name="Nakamura M."/>
            <person name="Meguro A."/>
            <person name="Negishi M."/>
            <person name="Ohta I."/>
            <person name="Ohta T."/>
            <person name="Okamoto M."/>
            <person name="Ono N."/>
            <person name="Saji S."/>
            <person name="Sakaguchi M."/>
            <person name="Sakai K."/>
            <person name="Shibata M."/>
            <person name="Shimokawa T."/>
            <person name="Song J."/>
            <person name="Takazaki Y."/>
            <person name="Terasawa K."/>
            <person name="Tsugane M."/>
            <person name="Tsuji K."/>
            <person name="Ueda S."/>
            <person name="Waki K."/>
            <person name="Yamagata H."/>
            <person name="Yamamoto M."/>
            <person name="Yamamoto S."/>
            <person name="Yamane H."/>
            <person name="Yoshiki S."/>
            <person name="Yoshihara R."/>
            <person name="Yukawa K."/>
            <person name="Zhong H."/>
            <person name="Yano M."/>
            <person name="Yuan Q."/>
            <person name="Ouyang S."/>
            <person name="Liu J."/>
            <person name="Jones K.M."/>
            <person name="Gansberger K."/>
            <person name="Moffat K."/>
            <person name="Hill J."/>
            <person name="Bera J."/>
            <person name="Fadrosh D."/>
            <person name="Jin S."/>
            <person name="Johri S."/>
            <person name="Kim M."/>
            <person name="Overton L."/>
            <person name="Reardon M."/>
            <person name="Tsitrin T."/>
            <person name="Vuong H."/>
            <person name="Weaver B."/>
            <person name="Ciecko A."/>
            <person name="Tallon L."/>
            <person name="Jackson J."/>
            <person name="Pai G."/>
            <person name="Aken S.V."/>
            <person name="Utterback T."/>
            <person name="Reidmuller S."/>
            <person name="Feldblyum T."/>
            <person name="Hsiao J."/>
            <person name="Zismann V."/>
            <person name="Iobst S."/>
            <person name="de Vazeille A.R."/>
            <person name="Buell C.R."/>
            <person name="Ying K."/>
            <person name="Li Y."/>
            <person name="Lu T."/>
            <person name="Huang Y."/>
            <person name="Zhao Q."/>
            <person name="Feng Q."/>
            <person name="Zhang L."/>
            <person name="Zhu J."/>
            <person name="Weng Q."/>
            <person name="Mu J."/>
            <person name="Lu Y."/>
            <person name="Fan D."/>
            <person name="Liu Y."/>
            <person name="Guan J."/>
            <person name="Zhang Y."/>
            <person name="Yu S."/>
            <person name="Liu X."/>
            <person name="Zhang Y."/>
            <person name="Hong G."/>
            <person name="Han B."/>
            <person name="Choisne N."/>
            <person name="Demange N."/>
            <person name="Orjeda G."/>
            <person name="Samain S."/>
            <person name="Cattolico L."/>
            <person name="Pelletier E."/>
            <person name="Couloux A."/>
            <person name="Segurens B."/>
            <person name="Wincker P."/>
            <person name="D'Hont A."/>
            <person name="Scarpelli C."/>
            <person name="Weissenbach J."/>
            <person name="Salanoubat M."/>
            <person name="Quetier F."/>
            <person name="Yu Y."/>
            <person name="Kim H.R."/>
            <person name="Rambo T."/>
            <person name="Currie J."/>
            <person name="Collura K."/>
            <person name="Luo M."/>
            <person name="Yang T."/>
            <person name="Ammiraju J.S.S."/>
            <person name="Engler F."/>
            <person name="Soderlund C."/>
            <person name="Wing R.A."/>
            <person name="Palmer L.E."/>
            <person name="de la Bastide M."/>
            <person name="Spiegel L."/>
            <person name="Nascimento L."/>
            <person name="Zutavern T."/>
            <person name="O'Shaughnessy A."/>
            <person name="Dike S."/>
            <person name="Dedhia N."/>
            <person name="Preston R."/>
            <person name="Balija V."/>
            <person name="McCombie W.R."/>
            <person name="Chow T."/>
            <person name="Chen H."/>
            <person name="Chung M."/>
            <person name="Chen C."/>
            <person name="Shaw J."/>
            <person name="Wu H."/>
            <person name="Hsiao K."/>
            <person name="Chao Y."/>
            <person name="Chu M."/>
            <person name="Cheng C."/>
            <person name="Hour A."/>
            <person name="Lee P."/>
            <person name="Lin S."/>
            <person name="Lin Y."/>
            <person name="Liou J."/>
            <person name="Liu S."/>
            <person name="Hsing Y."/>
            <person name="Raghuvanshi S."/>
            <person name="Mohanty A."/>
            <person name="Bharti A.K."/>
            <person name="Gaur A."/>
            <person name="Gupta V."/>
            <person name="Kumar D."/>
            <person name="Ravi V."/>
            <person name="Vij S."/>
            <person name="Kapur A."/>
            <person name="Khurana P."/>
            <person name="Khurana P."/>
            <person name="Khurana J.P."/>
            <person name="Tyagi A.K."/>
            <person name="Gaikwad K."/>
            <person name="Singh A."/>
            <person name="Dalal V."/>
            <person name="Srivastava S."/>
            <person name="Dixit A."/>
            <person name="Pal A.K."/>
            <person name="Ghazi I.A."/>
            <person name="Yadav M."/>
            <person name="Pandit A."/>
            <person name="Bhargava A."/>
            <person name="Sureshbabu K."/>
            <person name="Batra K."/>
            <person name="Sharma T.R."/>
            <person name="Mohapatra T."/>
            <person name="Singh N.K."/>
            <person name="Messing J."/>
            <person name="Nelson A.B."/>
            <person name="Fuks G."/>
            <person name="Kavchok S."/>
            <person name="Keizer G."/>
            <person name="Linton E."/>
            <person name="Llaca V."/>
            <person name="Song R."/>
            <person name="Tanyolac B."/>
            <person name="Young S."/>
            <person name="Ho-Il K."/>
            <person name="Hahn J.H."/>
            <person name="Sangsakoo G."/>
            <person name="Vanavichit A."/>
            <person name="de Mattos Luiz.A.T."/>
            <person name="Zimmer P.D."/>
            <person name="Malone G."/>
            <person name="Dellagostin O."/>
            <person name="de Oliveira A.C."/>
            <person name="Bevan M."/>
            <person name="Bancroft I."/>
            <person name="Minx P."/>
            <person name="Cordum H."/>
            <person name="Wilson R."/>
            <person name="Cheng Z."/>
            <person name="Jin W."/>
            <person name="Jiang J."/>
            <person name="Leong S.A."/>
            <person name="Iwama H."/>
            <person name="Gojobori T."/>
            <person name="Itoh T."/>
            <person name="Niimura Y."/>
            <person name="Fujii Y."/>
            <person name="Habara T."/>
            <person name="Sakai H."/>
            <person name="Sato Y."/>
            <person name="Wilson G."/>
            <person name="Kumar K."/>
            <person name="McCouch S."/>
            <person name="Juretic N."/>
            <person name="Hoen D."/>
            <person name="Wright S."/>
            <person name="Bruskiewich R."/>
            <person name="Bureau T."/>
            <person name="Miyao A."/>
            <person name="Hirochika H."/>
            <person name="Nishikawa T."/>
            <person name="Kadowaki K."/>
            <person name="Sugiura M."/>
            <person name="Burr B."/>
            <person name="Sasaki T."/>
        </authorList>
    </citation>
    <scope>NUCLEOTIDE SEQUENCE [LARGE SCALE GENOMIC DNA]</scope>
    <source>
        <strain evidence="2">cv. Nipponbare</strain>
    </source>
</reference>
<gene>
    <name evidence="1" type="ordered locus">Os12g0581350</name>
    <name evidence="1" type="ORF">OSNPB_120581350</name>
</gene>
<evidence type="ECO:0000313" key="2">
    <source>
        <dbReference type="Proteomes" id="UP000059680"/>
    </source>
</evidence>
<dbReference type="EMBL" id="AP014968">
    <property type="protein sequence ID" value="BAT17818.1"/>
    <property type="molecule type" value="Genomic_DNA"/>
</dbReference>
<dbReference type="PaxDb" id="39947-A0A0N7KU98"/>
<sequence>MISASPSLRALSVSGSAHSFRMKQSSPFTFLSPMHRAPANMLAAAPRCATWSARRRGRTGPLAECAPSHGVWRHTSLPLQPACTLLPPTASSMYHISGAICHSTNRPDSVARAAMRFLTTRPPVSNSVATILTLPMAYEFLTDDSSFCPPEAARYCCRMYCADEVSCKNTS</sequence>
<dbReference type="Gramene" id="Os12t0581350-00">
    <property type="protein sequence ID" value="Os12t0581350-00"/>
    <property type="gene ID" value="Os12g0581350"/>
</dbReference>